<dbReference type="Proteomes" id="UP000061382">
    <property type="component" value="Chromosome"/>
</dbReference>
<reference evidence="4 5" key="1">
    <citation type="submission" date="2015-08" db="EMBL/GenBank/DDBJ databases">
        <title>Complete genome sequence of Rufibacter tibetensis strain 1351t, a radiation-resistant bacterium from tibet plateau.</title>
        <authorList>
            <person name="Dai J."/>
        </authorList>
    </citation>
    <scope>NUCLEOTIDE SEQUENCE [LARGE SCALE GENOMIC DNA]</scope>
    <source>
        <strain evidence="4 5">1351</strain>
    </source>
</reference>
<accession>A0A0P0CY17</accession>
<keyword evidence="3" id="KW-0106">Calcium</keyword>
<sequence>MKTTYLENEYVRVGVNSKGAELCSLLKKDGNREYIWQADPEFWNRHAPVLFPTVGKLPKDQYLHQGQTYSLPQHGFARDQEFELVEEKENQLVYELKATDETRKNYPFDFFLRIIYTLQDQTVEVKWRVHHAGEGEMLFSIGAHPAFNVPMVPEGSFEDYYLEFSQPETLSRYLLEAGTGLQNGQTEPVLDNMAVLPLRYEHYEKDALVFKNFRSERVTLKSDNHPHFVQMQFANFPFLGIWTKRIGAPFLCIEPWYGIAGSAGEPIELSEKEGMQSLGANETFEAAYTITIG</sequence>
<evidence type="ECO:0000256" key="2">
    <source>
        <dbReference type="ARBA" id="ARBA00011245"/>
    </source>
</evidence>
<dbReference type="AlphaFoldDB" id="A0A0P0CY17"/>
<organism evidence="4 5">
    <name type="scientific">Rufibacter tibetensis</name>
    <dbReference type="NCBI Taxonomy" id="512763"/>
    <lineage>
        <taxon>Bacteria</taxon>
        <taxon>Pseudomonadati</taxon>
        <taxon>Bacteroidota</taxon>
        <taxon>Cytophagia</taxon>
        <taxon>Cytophagales</taxon>
        <taxon>Hymenobacteraceae</taxon>
        <taxon>Rufibacter</taxon>
    </lineage>
</organism>
<evidence type="ECO:0008006" key="6">
    <source>
        <dbReference type="Google" id="ProtNLM"/>
    </source>
</evidence>
<evidence type="ECO:0000313" key="4">
    <source>
        <dbReference type="EMBL" id="ALI99574.1"/>
    </source>
</evidence>
<keyword evidence="5" id="KW-1185">Reference proteome</keyword>
<dbReference type="Gene3D" id="2.70.98.10">
    <property type="match status" value="1"/>
</dbReference>
<dbReference type="InterPro" id="IPR008183">
    <property type="entry name" value="Aldose_1/G6P_1-epimerase"/>
</dbReference>
<comment type="subunit">
    <text evidence="2">Monomer.</text>
</comment>
<evidence type="ECO:0000256" key="3">
    <source>
        <dbReference type="ARBA" id="ARBA00022837"/>
    </source>
</evidence>
<dbReference type="PANTHER" id="PTHR11122:SF13">
    <property type="entry name" value="GLUCOSE-6-PHOSPHATE 1-EPIMERASE"/>
    <property type="match status" value="1"/>
</dbReference>
<evidence type="ECO:0000256" key="1">
    <source>
        <dbReference type="ARBA" id="ARBA00001913"/>
    </source>
</evidence>
<protein>
    <recommendedName>
        <fullName evidence="6">Aldose epimerase</fullName>
    </recommendedName>
</protein>
<dbReference type="InterPro" id="IPR014718">
    <property type="entry name" value="GH-type_carb-bd"/>
</dbReference>
<name>A0A0P0CY17_9BACT</name>
<dbReference type="Pfam" id="PF01263">
    <property type="entry name" value="Aldose_epim"/>
    <property type="match status" value="1"/>
</dbReference>
<dbReference type="InterPro" id="IPR011013">
    <property type="entry name" value="Gal_mutarotase_sf_dom"/>
</dbReference>
<dbReference type="SUPFAM" id="SSF74650">
    <property type="entry name" value="Galactose mutarotase-like"/>
    <property type="match status" value="1"/>
</dbReference>
<evidence type="ECO:0000313" key="5">
    <source>
        <dbReference type="Proteomes" id="UP000061382"/>
    </source>
</evidence>
<proteinExistence type="predicted"/>
<dbReference type="InterPro" id="IPR037481">
    <property type="entry name" value="LacX"/>
</dbReference>
<dbReference type="GO" id="GO:0030246">
    <property type="term" value="F:carbohydrate binding"/>
    <property type="evidence" value="ECO:0007669"/>
    <property type="project" value="InterPro"/>
</dbReference>
<dbReference type="GO" id="GO:0005975">
    <property type="term" value="P:carbohydrate metabolic process"/>
    <property type="evidence" value="ECO:0007669"/>
    <property type="project" value="InterPro"/>
</dbReference>
<dbReference type="OrthoDB" id="9795355at2"/>
<dbReference type="PATRIC" id="fig|512763.3.peg.2647"/>
<gene>
    <name evidence="4" type="ORF">DC20_12065</name>
</gene>
<dbReference type="STRING" id="512763.DC20_12065"/>
<dbReference type="EMBL" id="CP012643">
    <property type="protein sequence ID" value="ALI99574.1"/>
    <property type="molecule type" value="Genomic_DNA"/>
</dbReference>
<dbReference type="PANTHER" id="PTHR11122">
    <property type="entry name" value="APOSPORY-ASSOCIATED PROTEIN C-RELATED"/>
    <property type="match status" value="1"/>
</dbReference>
<comment type="cofactor">
    <cofactor evidence="1">
        <name>Ca(2+)</name>
        <dbReference type="ChEBI" id="CHEBI:29108"/>
    </cofactor>
</comment>
<dbReference type="GO" id="GO:0016853">
    <property type="term" value="F:isomerase activity"/>
    <property type="evidence" value="ECO:0007669"/>
    <property type="project" value="InterPro"/>
</dbReference>
<dbReference type="KEGG" id="rti:DC20_12065"/>
<dbReference type="CDD" id="cd09024">
    <property type="entry name" value="Aldose_epim_lacX"/>
    <property type="match status" value="1"/>
</dbReference>
<dbReference type="RefSeq" id="WP_062544059.1">
    <property type="nucleotide sequence ID" value="NZ_CP012643.1"/>
</dbReference>